<reference evidence="7 8" key="1">
    <citation type="submission" date="2024-06" db="EMBL/GenBank/DDBJ databases">
        <title>Thioclava kandeliae sp. nov. from a rhizosphere soil sample of Kandelia candel in a mangrove.</title>
        <authorList>
            <person name="Mu T."/>
        </authorList>
    </citation>
    <scope>NUCLEOTIDE SEQUENCE [LARGE SCALE GENOMIC DNA]</scope>
    <source>
        <strain evidence="7 8">CPCC 100088</strain>
    </source>
</reference>
<keyword evidence="3 6" id="KW-0812">Transmembrane</keyword>
<dbReference type="PANTHER" id="PTHR30482">
    <property type="entry name" value="HIGH-AFFINITY BRANCHED-CHAIN AMINO ACID TRANSPORT SYSTEM PERMEASE"/>
    <property type="match status" value="1"/>
</dbReference>
<dbReference type="EMBL" id="JAYWLC010000001">
    <property type="protein sequence ID" value="MER5170226.1"/>
    <property type="molecule type" value="Genomic_DNA"/>
</dbReference>
<feature type="transmembrane region" description="Helical" evidence="6">
    <location>
        <begin position="321"/>
        <end position="341"/>
    </location>
</feature>
<gene>
    <name evidence="7" type="ORF">VSX56_00435</name>
</gene>
<keyword evidence="8" id="KW-1185">Reference proteome</keyword>
<sequence length="443" mass="46904">MSSRQAESAAGGALRTPLLFVALLVLFGIEAATSGWNAALVILNMGVISAIMALGLNLQWGYAGLFNAGTMGFIALGGLAPVLISMPATQGAMGAGGWRVLLALAIAVAVLALSVQTWKQLRKGVRGLATIIVLIVGFFVFRAIFDPAVSAVEAINPSAQGYLGGLGLPVLMAWPVGALLAAIAAWAIGKAALGLRSDYLAIATLGIAEIIVAVLKNENWLDRGVMNVNGIPRPFFIPREIDLQASADFVARAADFGMDPVLASTIFVKLLYLALFTVVLIVFVVGTQLALHSPWGRMMRAIRENEVAASAMGKNVTKRHLQIFIIGSAICGFAGAMMVTLDGQLTPATYNPLRFTFLIMVMVILGGSGNNWGAVLGGILVWYLWIKAEAWGPELLQLLTSGMEPGALKDHLLESAAQMRYLAMGLVLLVVLRFAPRGLLPER</sequence>
<comment type="subcellular location">
    <subcellularLocation>
        <location evidence="1">Cell membrane</location>
        <topology evidence="1">Multi-pass membrane protein</topology>
    </subcellularLocation>
</comment>
<evidence type="ECO:0000256" key="1">
    <source>
        <dbReference type="ARBA" id="ARBA00004651"/>
    </source>
</evidence>
<evidence type="ECO:0000256" key="4">
    <source>
        <dbReference type="ARBA" id="ARBA00022989"/>
    </source>
</evidence>
<comment type="caution">
    <text evidence="7">The sequence shown here is derived from an EMBL/GenBank/DDBJ whole genome shotgun (WGS) entry which is preliminary data.</text>
</comment>
<evidence type="ECO:0000256" key="2">
    <source>
        <dbReference type="ARBA" id="ARBA00022475"/>
    </source>
</evidence>
<feature type="transmembrane region" description="Helical" evidence="6">
    <location>
        <begin position="12"/>
        <end position="29"/>
    </location>
</feature>
<dbReference type="InterPro" id="IPR043428">
    <property type="entry name" value="LivM-like"/>
</dbReference>
<keyword evidence="4 6" id="KW-1133">Transmembrane helix</keyword>
<feature type="transmembrane region" description="Helical" evidence="6">
    <location>
        <begin position="127"/>
        <end position="145"/>
    </location>
</feature>
<keyword evidence="5 6" id="KW-0472">Membrane</keyword>
<name>A0ABV1SC94_9RHOB</name>
<feature type="transmembrane region" description="Helical" evidence="6">
    <location>
        <begin position="65"/>
        <end position="84"/>
    </location>
</feature>
<protein>
    <submittedName>
        <fullName evidence="7">Branched-chain amino acid ABC transporter permease</fullName>
    </submittedName>
</protein>
<feature type="transmembrane region" description="Helical" evidence="6">
    <location>
        <begin position="199"/>
        <end position="215"/>
    </location>
</feature>
<dbReference type="InterPro" id="IPR001851">
    <property type="entry name" value="ABC_transp_permease"/>
</dbReference>
<dbReference type="Proteomes" id="UP001438953">
    <property type="component" value="Unassembled WGS sequence"/>
</dbReference>
<proteinExistence type="predicted"/>
<evidence type="ECO:0000313" key="7">
    <source>
        <dbReference type="EMBL" id="MER5170226.1"/>
    </source>
</evidence>
<feature type="transmembrane region" description="Helical" evidence="6">
    <location>
        <begin position="96"/>
        <end position="115"/>
    </location>
</feature>
<evidence type="ECO:0000256" key="6">
    <source>
        <dbReference type="SAM" id="Phobius"/>
    </source>
</evidence>
<evidence type="ECO:0000256" key="5">
    <source>
        <dbReference type="ARBA" id="ARBA00023136"/>
    </source>
</evidence>
<evidence type="ECO:0000256" key="3">
    <source>
        <dbReference type="ARBA" id="ARBA00022692"/>
    </source>
</evidence>
<dbReference type="RefSeq" id="WP_350934032.1">
    <property type="nucleotide sequence ID" value="NZ_JAYWLC010000001.1"/>
</dbReference>
<feature type="transmembrane region" description="Helical" evidence="6">
    <location>
        <begin position="353"/>
        <end position="386"/>
    </location>
</feature>
<dbReference type="CDD" id="cd06581">
    <property type="entry name" value="TM_PBP1_LivM_like"/>
    <property type="match status" value="1"/>
</dbReference>
<dbReference type="PANTHER" id="PTHR30482:SF10">
    <property type="entry name" value="HIGH-AFFINITY BRANCHED-CHAIN AMINO ACID TRANSPORT PROTEIN BRAE"/>
    <property type="match status" value="1"/>
</dbReference>
<keyword evidence="2" id="KW-1003">Cell membrane</keyword>
<feature type="transmembrane region" description="Helical" evidence="6">
    <location>
        <begin position="270"/>
        <end position="291"/>
    </location>
</feature>
<evidence type="ECO:0000313" key="8">
    <source>
        <dbReference type="Proteomes" id="UP001438953"/>
    </source>
</evidence>
<feature type="transmembrane region" description="Helical" evidence="6">
    <location>
        <begin position="35"/>
        <end position="58"/>
    </location>
</feature>
<accession>A0ABV1SC94</accession>
<feature type="transmembrane region" description="Helical" evidence="6">
    <location>
        <begin position="165"/>
        <end position="187"/>
    </location>
</feature>
<organism evidence="7 8">
    <name type="scientific">Thioclava kandeliae</name>
    <dbReference type="NCBI Taxonomy" id="3070818"/>
    <lineage>
        <taxon>Bacteria</taxon>
        <taxon>Pseudomonadati</taxon>
        <taxon>Pseudomonadota</taxon>
        <taxon>Alphaproteobacteria</taxon>
        <taxon>Rhodobacterales</taxon>
        <taxon>Paracoccaceae</taxon>
        <taxon>Thioclava</taxon>
    </lineage>
</organism>
<dbReference type="Pfam" id="PF02653">
    <property type="entry name" value="BPD_transp_2"/>
    <property type="match status" value="1"/>
</dbReference>